<evidence type="ECO:0000256" key="3">
    <source>
        <dbReference type="ARBA" id="ARBA00022787"/>
    </source>
</evidence>
<name>A0A9P6Q124_9FUNG</name>
<dbReference type="AlphaFoldDB" id="A0A9P6Q124"/>
<evidence type="ECO:0000259" key="6">
    <source>
        <dbReference type="SMART" id="SM00382"/>
    </source>
</evidence>
<dbReference type="PANTHER" id="PTHR45644">
    <property type="entry name" value="AAA ATPASE, PUTATIVE (AFU_ORTHOLOGUE AFUA_2G12920)-RELATED-RELATED"/>
    <property type="match status" value="1"/>
</dbReference>
<feature type="region of interest" description="Disordered" evidence="5">
    <location>
        <begin position="222"/>
        <end position="242"/>
    </location>
</feature>
<evidence type="ECO:0000256" key="2">
    <source>
        <dbReference type="ARBA" id="ARBA00022741"/>
    </source>
</evidence>
<protein>
    <recommendedName>
        <fullName evidence="6">AAA+ ATPase domain-containing protein</fullName>
    </recommendedName>
</protein>
<dbReference type="Pfam" id="PF24581">
    <property type="entry name" value="DUF7608"/>
    <property type="match status" value="1"/>
</dbReference>
<dbReference type="GO" id="GO:0016887">
    <property type="term" value="F:ATP hydrolysis activity"/>
    <property type="evidence" value="ECO:0007669"/>
    <property type="project" value="InterPro"/>
</dbReference>
<sequence length="839" mass="92117">MPARHNNILLNSPSEGSSRMLETITLAAAHTIGADAITVDMQDLMELTPDMFNSKGSGHVWPVDHLFRGFNPFISASLSSDMMGLSEDDFQDYMENDDDDDDDDDNDQERTAIYLDSRTLEARARLRHNNVQSAASLKGKLERFWTALLLAEPAPLLTTATQSQTPSREKTSPKVLFLNDIADIIHTSLGSVLLSSLTSAVLTLRKAGHNIMVVAGHSPSLLATQSQNDEEDEDNIKGRSGAISNETESGAAVPVITIIEKLRSPSERSQQSGLVQSLLSSLTFDSFPGATQNFHHISIPPFLPTNDTASMGFSGPIDKQLEQRYASENAELLKRDKSDRICAINCRNLLAVMRFRGGTLPESESDQAVFGSLRGITTEVWGFGKVYRLISNALGSLYLNQKEQHGSMPKKPILSQAVVQSALETMNENARLRKAIASSDKSDEKKPMKPLVRHEDCDRYERRLLGSIVDPGLIRTTFKNTITPAETIHALQTMITLPLVRPQLFSYGLLQNEFLSGLLLFGPPGTGKTLLAKAVAKESGARMLEIKASDIFDMYVGEGEKNVSAVFSLARKLAPCVIFLDEVDSIFRARGSGVGGGSGGGHSSQREILNQFMVEWDGLRSSGRNNGIVVMASTNRPFELDDAVLRRLPRRILVDLPSEQARERILSVYLDQENLDEDIDIKDLAKKAALFSGSDLKNLCVSAALASVREEIENEVKSLHGSEGTLVEKFSNDKDKELGTVLDLSPLLDQYKQEAQESSPTANASFTKTPTAPTPVRVIRKRHFEKAFAHITPSCSDSMESLIELRKWDGLYGDGGKQRQKTIKGLGFGMDHPSSKARV</sequence>
<dbReference type="InterPro" id="IPR003593">
    <property type="entry name" value="AAA+_ATPase"/>
</dbReference>
<evidence type="ECO:0000313" key="8">
    <source>
        <dbReference type="Proteomes" id="UP000726737"/>
    </source>
</evidence>
<keyword evidence="3" id="KW-1000">Mitochondrion outer membrane</keyword>
<dbReference type="Proteomes" id="UP000726737">
    <property type="component" value="Unassembled WGS sequence"/>
</dbReference>
<dbReference type="InterPro" id="IPR041569">
    <property type="entry name" value="AAA_lid_3"/>
</dbReference>
<comment type="subcellular location">
    <subcellularLocation>
        <location evidence="1">Mitochondrion outer membrane</location>
        <topology evidence="1">Single-pass membrane protein</topology>
    </subcellularLocation>
</comment>
<gene>
    <name evidence="7" type="ORF">BG011_004692</name>
</gene>
<evidence type="ECO:0000256" key="5">
    <source>
        <dbReference type="SAM" id="MobiDB-lite"/>
    </source>
</evidence>
<dbReference type="Gene3D" id="3.40.50.300">
    <property type="entry name" value="P-loop containing nucleotide triphosphate hydrolases"/>
    <property type="match status" value="1"/>
</dbReference>
<reference evidence="7" key="1">
    <citation type="journal article" date="2020" name="Fungal Divers.">
        <title>Resolving the Mortierellaceae phylogeny through synthesis of multi-gene phylogenetics and phylogenomics.</title>
        <authorList>
            <person name="Vandepol N."/>
            <person name="Liber J."/>
            <person name="Desiro A."/>
            <person name="Na H."/>
            <person name="Kennedy M."/>
            <person name="Barry K."/>
            <person name="Grigoriev I.V."/>
            <person name="Miller A.N."/>
            <person name="O'Donnell K."/>
            <person name="Stajich J.E."/>
            <person name="Bonito G."/>
        </authorList>
    </citation>
    <scope>NUCLEOTIDE SEQUENCE</scope>
    <source>
        <strain evidence="7">KOD948</strain>
    </source>
</reference>
<dbReference type="InterPro" id="IPR056027">
    <property type="entry name" value="DUF7608"/>
</dbReference>
<evidence type="ECO:0000256" key="4">
    <source>
        <dbReference type="ARBA" id="ARBA00022840"/>
    </source>
</evidence>
<keyword evidence="8" id="KW-1185">Reference proteome</keyword>
<dbReference type="Gene3D" id="1.10.8.60">
    <property type="match status" value="1"/>
</dbReference>
<keyword evidence="2" id="KW-0547">Nucleotide-binding</keyword>
<keyword evidence="3" id="KW-0496">Mitochondrion</keyword>
<proteinExistence type="predicted"/>
<feature type="domain" description="AAA+ ATPase" evidence="6">
    <location>
        <begin position="514"/>
        <end position="658"/>
    </location>
</feature>
<keyword evidence="3" id="KW-0472">Membrane</keyword>
<evidence type="ECO:0000256" key="1">
    <source>
        <dbReference type="ARBA" id="ARBA00004572"/>
    </source>
</evidence>
<dbReference type="InterPro" id="IPR003959">
    <property type="entry name" value="ATPase_AAA_core"/>
</dbReference>
<accession>A0A9P6Q124</accession>
<dbReference type="PANTHER" id="PTHR45644:SF56">
    <property type="entry name" value="AAA ATPASE, PUTATIVE (AFU_ORTHOLOGUE AFUA_2G12920)-RELATED"/>
    <property type="match status" value="1"/>
</dbReference>
<dbReference type="GO" id="GO:0005524">
    <property type="term" value="F:ATP binding"/>
    <property type="evidence" value="ECO:0007669"/>
    <property type="project" value="UniProtKB-KW"/>
</dbReference>
<dbReference type="Pfam" id="PF17862">
    <property type="entry name" value="AAA_lid_3"/>
    <property type="match status" value="1"/>
</dbReference>
<dbReference type="InterPro" id="IPR051701">
    <property type="entry name" value="Mito_OM_Translocase_MSP1"/>
</dbReference>
<dbReference type="EMBL" id="JAAAJA010000310">
    <property type="protein sequence ID" value="KAG0256226.1"/>
    <property type="molecule type" value="Genomic_DNA"/>
</dbReference>
<dbReference type="SUPFAM" id="SSF52540">
    <property type="entry name" value="P-loop containing nucleoside triphosphate hydrolases"/>
    <property type="match status" value="1"/>
</dbReference>
<organism evidence="7 8">
    <name type="scientific">Mortierella polycephala</name>
    <dbReference type="NCBI Taxonomy" id="41804"/>
    <lineage>
        <taxon>Eukaryota</taxon>
        <taxon>Fungi</taxon>
        <taxon>Fungi incertae sedis</taxon>
        <taxon>Mucoromycota</taxon>
        <taxon>Mortierellomycotina</taxon>
        <taxon>Mortierellomycetes</taxon>
        <taxon>Mortierellales</taxon>
        <taxon>Mortierellaceae</taxon>
        <taxon>Mortierella</taxon>
    </lineage>
</organism>
<keyword evidence="4" id="KW-0067">ATP-binding</keyword>
<dbReference type="InterPro" id="IPR027417">
    <property type="entry name" value="P-loop_NTPase"/>
</dbReference>
<dbReference type="GO" id="GO:0005741">
    <property type="term" value="C:mitochondrial outer membrane"/>
    <property type="evidence" value="ECO:0007669"/>
    <property type="project" value="UniProtKB-SubCell"/>
</dbReference>
<comment type="caution">
    <text evidence="7">The sequence shown here is derived from an EMBL/GenBank/DDBJ whole genome shotgun (WGS) entry which is preliminary data.</text>
</comment>
<dbReference type="SMART" id="SM00382">
    <property type="entry name" value="AAA"/>
    <property type="match status" value="1"/>
</dbReference>
<evidence type="ECO:0000313" key="7">
    <source>
        <dbReference type="EMBL" id="KAG0256226.1"/>
    </source>
</evidence>
<dbReference type="OrthoDB" id="39734at2759"/>
<dbReference type="Pfam" id="PF00004">
    <property type="entry name" value="AAA"/>
    <property type="match status" value="1"/>
</dbReference>